<evidence type="ECO:0000259" key="2">
    <source>
        <dbReference type="Pfam" id="PF05229"/>
    </source>
</evidence>
<evidence type="ECO:0000256" key="1">
    <source>
        <dbReference type="SAM" id="SignalP"/>
    </source>
</evidence>
<protein>
    <submittedName>
        <fullName evidence="3">Fimbrial major subunit CsuA/B family protein</fullName>
    </submittedName>
</protein>
<evidence type="ECO:0000313" key="4">
    <source>
        <dbReference type="Proteomes" id="UP000464468"/>
    </source>
</evidence>
<feature type="signal peptide" evidence="1">
    <location>
        <begin position="1"/>
        <end position="20"/>
    </location>
</feature>
<dbReference type="AlphaFoldDB" id="A0A7Z2NW59"/>
<feature type="domain" description="Spore coat protein U/FanG" evidence="2">
    <location>
        <begin position="27"/>
        <end position="150"/>
    </location>
</feature>
<dbReference type="RefSeq" id="WP_160592447.1">
    <property type="nucleotide sequence ID" value="NZ_CP047895.1"/>
</dbReference>
<keyword evidence="4" id="KW-1185">Reference proteome</keyword>
<evidence type="ECO:0000313" key="3">
    <source>
        <dbReference type="EMBL" id="QHL90519.1"/>
    </source>
</evidence>
<accession>A0A7Z2NW59</accession>
<dbReference type="Proteomes" id="UP000464468">
    <property type="component" value="Chromosome"/>
</dbReference>
<dbReference type="Pfam" id="PF05229">
    <property type="entry name" value="SCPU"/>
    <property type="match status" value="1"/>
</dbReference>
<organism evidence="3 4">
    <name type="scientific">Sphingomonas changnyeongensis</name>
    <dbReference type="NCBI Taxonomy" id="2698679"/>
    <lineage>
        <taxon>Bacteria</taxon>
        <taxon>Pseudomonadati</taxon>
        <taxon>Pseudomonadota</taxon>
        <taxon>Alphaproteobacteria</taxon>
        <taxon>Sphingomonadales</taxon>
        <taxon>Sphingomonadaceae</taxon>
        <taxon>Sphingomonas</taxon>
    </lineage>
</organism>
<sequence>MKKLLIAAAVAALATGSASAQTSVNIPLSGTLAKSCTISAFLNGPFDALDLTSTNVQGAESLTTSCNYDGANQVTFTSQNNGVLKSGNNTLAYEFGIPSANIPLAGLTAPRSVTYGSGAPAGSNFTRSMVVRLPAAATIAGTYTDTIVATVTPN</sequence>
<reference evidence="3 4" key="1">
    <citation type="submission" date="2020-01" db="EMBL/GenBank/DDBJ databases">
        <title>Sphingomonas sp. C33 whole genome sequece.</title>
        <authorList>
            <person name="Park C."/>
        </authorList>
    </citation>
    <scope>NUCLEOTIDE SEQUENCE [LARGE SCALE GENOMIC DNA]</scope>
    <source>
        <strain evidence="3 4">C33</strain>
    </source>
</reference>
<gene>
    <name evidence="3" type="ORF">GVO57_06275</name>
</gene>
<dbReference type="EMBL" id="CP047895">
    <property type="protein sequence ID" value="QHL90519.1"/>
    <property type="molecule type" value="Genomic_DNA"/>
</dbReference>
<keyword evidence="1" id="KW-0732">Signal</keyword>
<feature type="chain" id="PRO_5031426067" evidence="1">
    <location>
        <begin position="21"/>
        <end position="154"/>
    </location>
</feature>
<name>A0A7Z2NW59_9SPHN</name>
<dbReference type="InterPro" id="IPR007893">
    <property type="entry name" value="Spore_coat_U/FanG"/>
</dbReference>
<dbReference type="KEGG" id="schy:GVO57_06275"/>
<proteinExistence type="predicted"/>